<dbReference type="PANTHER" id="PTHR21432:SF20">
    <property type="entry name" value="ACETYL-COA HYDROLASE"/>
    <property type="match status" value="1"/>
</dbReference>
<feature type="domain" description="Acetyl-CoA hydrolase/transferase N-terminal" evidence="3">
    <location>
        <begin position="74"/>
        <end position="149"/>
    </location>
</feature>
<dbReference type="GO" id="GO:0008775">
    <property type="term" value="F:acetate CoA-transferase activity"/>
    <property type="evidence" value="ECO:0007669"/>
    <property type="project" value="InterPro"/>
</dbReference>
<dbReference type="InterPro" id="IPR003702">
    <property type="entry name" value="ActCoA_hydro_N"/>
</dbReference>
<proteinExistence type="inferred from homology"/>
<evidence type="ECO:0000313" key="5">
    <source>
        <dbReference type="EMBL" id="TPG36517.1"/>
    </source>
</evidence>
<protein>
    <submittedName>
        <fullName evidence="5">Acetyl-CoA hydrolase/transferase family protein</fullName>
    </submittedName>
</protein>
<dbReference type="GO" id="GO:0016787">
    <property type="term" value="F:hydrolase activity"/>
    <property type="evidence" value="ECO:0007669"/>
    <property type="project" value="UniProtKB-KW"/>
</dbReference>
<dbReference type="OrthoDB" id="9801795at2"/>
<dbReference type="Proteomes" id="UP000320095">
    <property type="component" value="Unassembled WGS sequence"/>
</dbReference>
<keyword evidence="6" id="KW-1185">Reference proteome</keyword>
<evidence type="ECO:0000259" key="4">
    <source>
        <dbReference type="Pfam" id="PF13336"/>
    </source>
</evidence>
<accession>A0A502EGE0</accession>
<evidence type="ECO:0000256" key="2">
    <source>
        <dbReference type="ARBA" id="ARBA00022679"/>
    </source>
</evidence>
<comment type="caution">
    <text evidence="5">The sequence shown here is derived from an EMBL/GenBank/DDBJ whole genome shotgun (WGS) entry which is preliminary data.</text>
</comment>
<reference evidence="5 6" key="1">
    <citation type="journal article" date="2019" name="Environ. Microbiol.">
        <title>Species interactions and distinct microbial communities in high Arctic permafrost affected cryosols are associated with the CH4 and CO2 gas fluxes.</title>
        <authorList>
            <person name="Altshuler I."/>
            <person name="Hamel J."/>
            <person name="Turney S."/>
            <person name="Magnuson E."/>
            <person name="Levesque R."/>
            <person name="Greer C."/>
            <person name="Whyte L.G."/>
        </authorList>
    </citation>
    <scope>NUCLEOTIDE SEQUENCE [LARGE SCALE GENOMIC DNA]</scope>
    <source>
        <strain evidence="5 6">S5.20</strain>
    </source>
</reference>
<dbReference type="Gene3D" id="3.30.750.70">
    <property type="entry name" value="4-hydroxybutyrate coenzyme like domains"/>
    <property type="match status" value="1"/>
</dbReference>
<dbReference type="AlphaFoldDB" id="A0A502EGE0"/>
<evidence type="ECO:0000313" key="6">
    <source>
        <dbReference type="Proteomes" id="UP000320095"/>
    </source>
</evidence>
<dbReference type="EMBL" id="RCZG01000001">
    <property type="protein sequence ID" value="TPG36517.1"/>
    <property type="molecule type" value="Genomic_DNA"/>
</dbReference>
<sequence length="408" mass="42924">MIDLSAYLHAGDGVWWGQAAAEPRPLVDALITQSPRIGPLRVFTGLSWNDQLVHSIPVGVSMVSYGGLGELRQLGKAGKLDIIPCHYSALPRLFAERLLPCDVGLVQVSPPDADGMCSLGIGVDYVADAIHHTPVLIAEINARMPATIGTPRIPLERFAATINTDRPLLEDQVRAPGEAERAIAAHIAQLVDDGDTLQLGVGSLGIATLEALDGHEDLGVHSGMITDAMLGLIDKGVITGARKEIDTGLTVVGTALGSAATYRRVGEIPARFLPTSYTHAPQVLSQLRSLVSVNYAVEVDLTGQVGAEVSNGVYIGAVGGQVDFARAAALTGKHSIVALRATSRGTSTIKPILEGGAVSTARSDVDVVVTEYGTAHLRGCGLAERARRLNAIAAPQFRDRLDDERKAV</sequence>
<comment type="similarity">
    <text evidence="1">Belongs to the acetyl-CoA hydrolase/transferase family.</text>
</comment>
<dbReference type="InterPro" id="IPR046433">
    <property type="entry name" value="ActCoA_hydro"/>
</dbReference>
<organism evidence="5 6">
    <name type="scientific">Mycolicibacterium hodleri</name>
    <dbReference type="NCBI Taxonomy" id="49897"/>
    <lineage>
        <taxon>Bacteria</taxon>
        <taxon>Bacillati</taxon>
        <taxon>Actinomycetota</taxon>
        <taxon>Actinomycetes</taxon>
        <taxon>Mycobacteriales</taxon>
        <taxon>Mycobacteriaceae</taxon>
        <taxon>Mycolicibacterium</taxon>
    </lineage>
</organism>
<keyword evidence="2 5" id="KW-0808">Transferase</keyword>
<dbReference type="InterPro" id="IPR037171">
    <property type="entry name" value="NagB/RpiA_transferase-like"/>
</dbReference>
<evidence type="ECO:0000256" key="1">
    <source>
        <dbReference type="ARBA" id="ARBA00009632"/>
    </source>
</evidence>
<dbReference type="SUPFAM" id="SSF100950">
    <property type="entry name" value="NagB/RpiA/CoA transferase-like"/>
    <property type="match status" value="2"/>
</dbReference>
<feature type="domain" description="Acetyl-CoA hydrolase/transferase C-terminal" evidence="4">
    <location>
        <begin position="271"/>
        <end position="404"/>
    </location>
</feature>
<keyword evidence="5" id="KW-0378">Hydrolase</keyword>
<name>A0A502EGE0_9MYCO</name>
<dbReference type="Pfam" id="PF13336">
    <property type="entry name" value="AcetylCoA_hyd_C"/>
    <property type="match status" value="1"/>
</dbReference>
<dbReference type="Gene3D" id="3.40.1080.10">
    <property type="entry name" value="Glutaconate Coenzyme A-transferase"/>
    <property type="match status" value="1"/>
</dbReference>
<dbReference type="InterPro" id="IPR038460">
    <property type="entry name" value="AcetylCoA_hyd_C_sf"/>
</dbReference>
<dbReference type="InterPro" id="IPR026888">
    <property type="entry name" value="AcetylCoA_hyd_C"/>
</dbReference>
<gene>
    <name evidence="5" type="ORF">EAH80_00650</name>
</gene>
<evidence type="ECO:0000259" key="3">
    <source>
        <dbReference type="Pfam" id="PF02550"/>
    </source>
</evidence>
<dbReference type="PANTHER" id="PTHR21432">
    <property type="entry name" value="ACETYL-COA HYDROLASE-RELATED"/>
    <property type="match status" value="1"/>
</dbReference>
<dbReference type="RefSeq" id="WP_140687168.1">
    <property type="nucleotide sequence ID" value="NZ_RCZG01000001.1"/>
</dbReference>
<dbReference type="GO" id="GO:0006083">
    <property type="term" value="P:acetate metabolic process"/>
    <property type="evidence" value="ECO:0007669"/>
    <property type="project" value="InterPro"/>
</dbReference>
<dbReference type="Gene3D" id="3.40.1080.20">
    <property type="entry name" value="Acetyl-CoA hydrolase/transferase C-terminal domain"/>
    <property type="match status" value="1"/>
</dbReference>
<dbReference type="Pfam" id="PF02550">
    <property type="entry name" value="AcetylCoA_hydro"/>
    <property type="match status" value="1"/>
</dbReference>